<feature type="signal peptide" evidence="1">
    <location>
        <begin position="1"/>
        <end position="19"/>
    </location>
</feature>
<dbReference type="PATRIC" id="fig|1632867.3.peg.1828"/>
<dbReference type="EMBL" id="LAJX01000173">
    <property type="protein sequence ID" value="KJV05776.1"/>
    <property type="molecule type" value="Genomic_DNA"/>
</dbReference>
<sequence>MKKTLLLAALLTLSGNVLAGTEHYVLRDGNHVQHLKITTSADDIHVTADVDYAPDTNDKDSKTCSAEIIGKAKTVAENLLSLKKHSESEASYCELTISLSPTGAKVQQSQDCDNFVTPPCHFSSGDKELVKIK</sequence>
<feature type="chain" id="PRO_5002462107" evidence="1">
    <location>
        <begin position="20"/>
        <end position="133"/>
    </location>
</feature>
<keyword evidence="1" id="KW-0732">Signal</keyword>
<dbReference type="OrthoDB" id="5568817at2"/>
<reference evidence="3" key="1">
    <citation type="submission" date="2015-03" db="EMBL/GenBank/DDBJ databases">
        <title>Draft genome sequence of a novel methanotroph (Sn10-6) isolated from flooded ricefield rhizosphere in India.</title>
        <authorList>
            <person name="Pandit P.S."/>
            <person name="Pore S.D."/>
            <person name="Arora P."/>
            <person name="Kapse N.G."/>
            <person name="Dhakephalkar P.K."/>
            <person name="Rahalkar M.C."/>
        </authorList>
    </citation>
    <scope>NUCLEOTIDE SEQUENCE [LARGE SCALE GENOMIC DNA]</scope>
    <source>
        <strain evidence="3">Sn10-6</strain>
    </source>
</reference>
<evidence type="ECO:0000313" key="3">
    <source>
        <dbReference type="Proteomes" id="UP000033684"/>
    </source>
</evidence>
<accession>A0A0F3IG97</accession>
<protein>
    <submittedName>
        <fullName evidence="2">Uncharacterized protein</fullName>
    </submittedName>
</protein>
<name>A0A0F3IG97_9GAMM</name>
<organism evidence="2 3">
    <name type="scientific">Methylocucumis oryzae</name>
    <dbReference type="NCBI Taxonomy" id="1632867"/>
    <lineage>
        <taxon>Bacteria</taxon>
        <taxon>Pseudomonadati</taxon>
        <taxon>Pseudomonadota</taxon>
        <taxon>Gammaproteobacteria</taxon>
        <taxon>Methylococcales</taxon>
        <taxon>Methylococcaceae</taxon>
        <taxon>Methylocucumis</taxon>
    </lineage>
</organism>
<dbReference type="Proteomes" id="UP000033684">
    <property type="component" value="Unassembled WGS sequence"/>
</dbReference>
<keyword evidence="3" id="KW-1185">Reference proteome</keyword>
<evidence type="ECO:0000313" key="2">
    <source>
        <dbReference type="EMBL" id="KJV05776.1"/>
    </source>
</evidence>
<dbReference type="RefSeq" id="WP_045779944.1">
    <property type="nucleotide sequence ID" value="NZ_LAJX01000173.1"/>
</dbReference>
<evidence type="ECO:0000256" key="1">
    <source>
        <dbReference type="SAM" id="SignalP"/>
    </source>
</evidence>
<dbReference type="AlphaFoldDB" id="A0A0F3IG97"/>
<reference evidence="2 3" key="2">
    <citation type="journal article" date="2016" name="Microb. Ecol.">
        <title>Genome Characteristics of a Novel Type I Methanotroph (Sn10-6) Isolated from a Flooded Indian Rice Field.</title>
        <authorList>
            <person name="Rahalkar M.C."/>
            <person name="Pandit P.S."/>
            <person name="Dhakephalkar P.K."/>
            <person name="Pore S."/>
            <person name="Arora P."/>
            <person name="Kapse N."/>
        </authorList>
    </citation>
    <scope>NUCLEOTIDE SEQUENCE [LARGE SCALE GENOMIC DNA]</scope>
    <source>
        <strain evidence="2 3">Sn10-6</strain>
    </source>
</reference>
<gene>
    <name evidence="2" type="ORF">VZ94_15650</name>
</gene>
<proteinExistence type="predicted"/>
<comment type="caution">
    <text evidence="2">The sequence shown here is derived from an EMBL/GenBank/DDBJ whole genome shotgun (WGS) entry which is preliminary data.</text>
</comment>